<dbReference type="InterPro" id="IPR017439">
    <property type="entry name" value="Amidohydrolase"/>
</dbReference>
<dbReference type="RefSeq" id="WP_063180513.1">
    <property type="nucleotide sequence ID" value="NZ_LQNT01000009.1"/>
</dbReference>
<proteinExistence type="predicted"/>
<dbReference type="NCBIfam" id="TIGR01891">
    <property type="entry name" value="amidohydrolases"/>
    <property type="match status" value="1"/>
</dbReference>
<dbReference type="EMBL" id="LQNT01000009">
    <property type="protein sequence ID" value="KZE38706.1"/>
    <property type="molecule type" value="Genomic_DNA"/>
</dbReference>
<feature type="binding site" evidence="2">
    <location>
        <position position="119"/>
    </location>
    <ligand>
        <name>Mn(2+)</name>
        <dbReference type="ChEBI" id="CHEBI:29035"/>
        <label>2</label>
    </ligand>
</feature>
<feature type="binding site" evidence="2">
    <location>
        <position position="180"/>
    </location>
    <ligand>
        <name>Mn(2+)</name>
        <dbReference type="ChEBI" id="CHEBI:29035"/>
        <label>2</label>
    </ligand>
</feature>
<feature type="binding site" evidence="2">
    <location>
        <position position="121"/>
    </location>
    <ligand>
        <name>Mn(2+)</name>
        <dbReference type="ChEBI" id="CHEBI:29035"/>
        <label>2</label>
    </ligand>
</feature>
<comment type="cofactor">
    <cofactor evidence="2">
        <name>Mn(2+)</name>
        <dbReference type="ChEBI" id="CHEBI:29035"/>
    </cofactor>
    <text evidence="2">The Mn(2+) ion enhances activity.</text>
</comment>
<dbReference type="Pfam" id="PF07687">
    <property type="entry name" value="M20_dimer"/>
    <property type="match status" value="1"/>
</dbReference>
<evidence type="ECO:0000256" key="1">
    <source>
        <dbReference type="ARBA" id="ARBA00022801"/>
    </source>
</evidence>
<dbReference type="InterPro" id="IPR011650">
    <property type="entry name" value="Peptidase_M20_dimer"/>
</dbReference>
<feature type="binding site" evidence="2">
    <location>
        <position position="380"/>
    </location>
    <ligand>
        <name>Mn(2+)</name>
        <dbReference type="ChEBI" id="CHEBI:29035"/>
        <label>2</label>
    </ligand>
</feature>
<dbReference type="GO" id="GO:0019877">
    <property type="term" value="P:diaminopimelate biosynthetic process"/>
    <property type="evidence" value="ECO:0007669"/>
    <property type="project" value="UniProtKB-ARBA"/>
</dbReference>
<accession>A0A163FHJ1</accession>
<dbReference type="InterPro" id="IPR036264">
    <property type="entry name" value="Bact_exopeptidase_dim_dom"/>
</dbReference>
<dbReference type="InterPro" id="IPR002933">
    <property type="entry name" value="Peptidase_M20"/>
</dbReference>
<gene>
    <name evidence="4" type="ORF">AV656_07325</name>
</gene>
<evidence type="ECO:0000256" key="2">
    <source>
        <dbReference type="PIRSR" id="PIRSR005962-1"/>
    </source>
</evidence>
<dbReference type="Pfam" id="PF01546">
    <property type="entry name" value="Peptidase_M20"/>
    <property type="match status" value="1"/>
</dbReference>
<dbReference type="FunFam" id="3.30.70.360:FF:000001">
    <property type="entry name" value="N-acetyldiaminopimelate deacetylase"/>
    <property type="match status" value="1"/>
</dbReference>
<dbReference type="OrthoDB" id="2416606at2"/>
<dbReference type="Gene3D" id="3.30.70.360">
    <property type="match status" value="1"/>
</dbReference>
<dbReference type="CDD" id="cd03886">
    <property type="entry name" value="M20_Acy1"/>
    <property type="match status" value="1"/>
</dbReference>
<evidence type="ECO:0000313" key="5">
    <source>
        <dbReference type="Proteomes" id="UP000076490"/>
    </source>
</evidence>
<dbReference type="GO" id="GO:0050118">
    <property type="term" value="F:N-acetyldiaminopimelate deacetylase activity"/>
    <property type="evidence" value="ECO:0007669"/>
    <property type="project" value="UniProtKB-ARBA"/>
</dbReference>
<comment type="caution">
    <text evidence="4">The sequence shown here is derived from an EMBL/GenBank/DDBJ whole genome shotgun (WGS) entry which is preliminary data.</text>
</comment>
<dbReference type="PANTHER" id="PTHR11014">
    <property type="entry name" value="PEPTIDASE M20 FAMILY MEMBER"/>
    <property type="match status" value="1"/>
</dbReference>
<dbReference type="Proteomes" id="UP000076490">
    <property type="component" value="Unassembled WGS sequence"/>
</dbReference>
<evidence type="ECO:0000259" key="3">
    <source>
        <dbReference type="Pfam" id="PF07687"/>
    </source>
</evidence>
<keyword evidence="2" id="KW-0479">Metal-binding</keyword>
<dbReference type="AlphaFoldDB" id="A0A163FHJ1"/>
<reference evidence="4 5" key="1">
    <citation type="submission" date="2016-01" db="EMBL/GenBank/DDBJ databases">
        <title>Whole genome sequencing of Bhargavaea cecembensis T14.</title>
        <authorList>
            <person name="Hong K.W."/>
        </authorList>
    </citation>
    <scope>NUCLEOTIDE SEQUENCE [LARGE SCALE GENOMIC DNA]</scope>
    <source>
        <strain evidence="4 5">T14</strain>
    </source>
</reference>
<keyword evidence="2" id="KW-0464">Manganese</keyword>
<evidence type="ECO:0000313" key="4">
    <source>
        <dbReference type="EMBL" id="KZE38706.1"/>
    </source>
</evidence>
<name>A0A163FHJ1_9BACL</name>
<dbReference type="PIRSF" id="PIRSF005962">
    <property type="entry name" value="Pept_M20D_amidohydro"/>
    <property type="match status" value="1"/>
</dbReference>
<keyword evidence="1 4" id="KW-0378">Hydrolase</keyword>
<feature type="binding site" evidence="2">
    <location>
        <position position="154"/>
    </location>
    <ligand>
        <name>Mn(2+)</name>
        <dbReference type="ChEBI" id="CHEBI:29035"/>
        <label>2</label>
    </ligand>
</feature>
<dbReference type="PANTHER" id="PTHR11014:SF63">
    <property type="entry name" value="METALLOPEPTIDASE, PUTATIVE (AFU_ORTHOLOGUE AFUA_6G09600)-RELATED"/>
    <property type="match status" value="1"/>
</dbReference>
<dbReference type="GO" id="GO:0046872">
    <property type="term" value="F:metal ion binding"/>
    <property type="evidence" value="ECO:0007669"/>
    <property type="project" value="UniProtKB-KW"/>
</dbReference>
<dbReference type="Gene3D" id="3.40.630.10">
    <property type="entry name" value="Zn peptidases"/>
    <property type="match status" value="1"/>
</dbReference>
<protein>
    <submittedName>
        <fullName evidence="4">Hydrolase</fullName>
    </submittedName>
</protein>
<feature type="domain" description="Peptidase M20 dimerisation" evidence="3">
    <location>
        <begin position="205"/>
        <end position="296"/>
    </location>
</feature>
<dbReference type="SUPFAM" id="SSF53187">
    <property type="entry name" value="Zn-dependent exopeptidases"/>
    <property type="match status" value="1"/>
</dbReference>
<organism evidence="4 5">
    <name type="scientific">Bhargavaea cecembensis</name>
    <dbReference type="NCBI Taxonomy" id="394098"/>
    <lineage>
        <taxon>Bacteria</taxon>
        <taxon>Bacillati</taxon>
        <taxon>Bacillota</taxon>
        <taxon>Bacilli</taxon>
        <taxon>Bacillales</taxon>
        <taxon>Caryophanaceae</taxon>
        <taxon>Bhargavaea</taxon>
    </lineage>
</organism>
<sequence length="415" mass="45103">MEQILGGIERFEALKESRPELYATVRGVFEEAVATRRHLHAHPELSFEETETAKFVAGKLRSWGYDVREGIGGTGVIGVLKGAEPGPVVGLRADMDALPMQDEIDQPYRSTRDGKAHTCGHDAHTAILLGVARAFSETGLQRGTLKLVFQPAEEIGKGAEAMVRDGALDNPKVVVMAGLHVHPSVRTGEFSLSTTGFATAAGDFFELEFKGEGGHAAYPHQTVDPIMIAAQTLVTMQQIVSRQTDPLDSVVLSFGKIEGGTKNNIIPDSVRVEGTVRTVLPETRYRMEERMRAIAEGVAGGLGGTCTLTYHYGVPSVKNAAVPARVFEETVDSLFGPEALKKVIPAMGGEDFSFFSEQVPSVFFRLGTHGEDDRTAYANHNNRFDVDEDAFLYGIATFIELTNRLTAMEPGEYKL</sequence>
<dbReference type="SUPFAM" id="SSF55031">
    <property type="entry name" value="Bacterial exopeptidase dimerisation domain"/>
    <property type="match status" value="1"/>
</dbReference>